<reference evidence="1 2" key="1">
    <citation type="submission" date="2024-05" db="EMBL/GenBank/DDBJ databases">
        <authorList>
            <person name="Kim H.-Y."/>
            <person name="Kim E."/>
            <person name="Cai Y."/>
            <person name="Yang S.-M."/>
            <person name="Lee W."/>
        </authorList>
    </citation>
    <scope>NUCLEOTIDE SEQUENCE [LARGE SCALE GENOMIC DNA]</scope>
    <source>
        <strain evidence="1 2">FBL11</strain>
    </source>
</reference>
<dbReference type="EMBL" id="JBDGHN010000002">
    <property type="protein sequence ID" value="MEN2750589.1"/>
    <property type="molecule type" value="Genomic_DNA"/>
</dbReference>
<proteinExistence type="predicted"/>
<evidence type="ECO:0000313" key="2">
    <source>
        <dbReference type="Proteomes" id="UP001461960"/>
    </source>
</evidence>
<protein>
    <recommendedName>
        <fullName evidence="3">DUF4123 domain-containing protein</fullName>
    </recommendedName>
</protein>
<accession>A0ABU9X5B1</accession>
<name>A0ABU9X5B1_9GAMM</name>
<comment type="caution">
    <text evidence="1">The sequence shown here is derived from an EMBL/GenBank/DDBJ whole genome shotgun (WGS) entry which is preliminary data.</text>
</comment>
<gene>
    <name evidence="1" type="ORF">AAIR29_02970</name>
</gene>
<organism evidence="1 2">
    <name type="scientific">Psychrobacter saeujeotis</name>
    <dbReference type="NCBI Taxonomy" id="3143436"/>
    <lineage>
        <taxon>Bacteria</taxon>
        <taxon>Pseudomonadati</taxon>
        <taxon>Pseudomonadota</taxon>
        <taxon>Gammaproteobacteria</taxon>
        <taxon>Moraxellales</taxon>
        <taxon>Moraxellaceae</taxon>
        <taxon>Psychrobacter</taxon>
    </lineage>
</organism>
<dbReference type="Proteomes" id="UP001461960">
    <property type="component" value="Unassembled WGS sequence"/>
</dbReference>
<sequence>MLIPKVEFLDDLQATDAYQKQLKALYLTVSDNQYQTLTVLIDLNTYGTAVFDLLDCGIDLPFKRTKRIHHSFGDDLALIEMSLDSSKGQRLLEQLLALALYENTYDISGHPHPRSVCLWLFDQPITETLKHSIYLIGQAYGMGTNKRRYLRYWDPRVMALLTHIWTAEQKLQVYQLGLTHIYYIDWNSEMTVLTLPTPNEAYPAANIQKTLGQLKPLPFRFSQQQWQLLGQAEWINMILRQLKERIVINTQSYKTVMNQALLIVQSQTTQQQAVKNIVESLEQPRNQGVGR</sequence>
<evidence type="ECO:0008006" key="3">
    <source>
        <dbReference type="Google" id="ProtNLM"/>
    </source>
</evidence>
<evidence type="ECO:0000313" key="1">
    <source>
        <dbReference type="EMBL" id="MEN2750589.1"/>
    </source>
</evidence>
<dbReference type="RefSeq" id="WP_299216521.1">
    <property type="nucleotide sequence ID" value="NZ_JBDGHN010000002.1"/>
</dbReference>
<keyword evidence="2" id="KW-1185">Reference proteome</keyword>